<feature type="transmembrane region" description="Helical" evidence="1">
    <location>
        <begin position="115"/>
        <end position="134"/>
    </location>
</feature>
<sequence>MSTGHKLLAFVVLSLSISGLAVTNFTNCLERVRNGEVGTGKKVGATDNYGNILEDVKQATGLTYGLCVTACGSGPSPFRWKVFASNFTSWLLPWLALVSQLPFGPKDRLDNLESVLLTIGSPMLAAYSLALTVLNGRWIARRFSQHNYPNIRNAVRVLSSLQQAPLRVINEDALLASLIVLPHNDEWWRELIGWLAYPHTWSISAVTSIAWVVTAYIFTIIDSFMEDLTVSANAHGQGSVLLWLLPIVIGWLQLSPKCDEVRVRSAVERANKIAYAATDIHPVLVQEHTEQRAIYLAFSEGDEDNDVLRRDERVTAPIYNYSRFLPWVQAVERVSETFKVVSGRYRCHESVDPDITWVTAADRGGISTRSRWGPDIFSQIAIASGLAFLLQLGTVGAAFSAAYLSPTTGLGCWSASYLLYGVLSTIVWLMLLASSFLTHYVSTSHYHRNDPPRQSKVARRLAIALRRLAKLLATLNAIWIVVTRVLQFTGFFHRCYCNSSVLGRGKSAFTIIEPSSEDIRQMKNAWIRAIWLAGGTAALFVGFVNVFVNPPLPDSEERD</sequence>
<feature type="transmembrane region" description="Helical" evidence="1">
    <location>
        <begin position="380"/>
        <end position="405"/>
    </location>
</feature>
<accession>A0A9W8J1M7</accession>
<proteinExistence type="predicted"/>
<organism evidence="3 4">
    <name type="scientific">Candolleomyces eurysporus</name>
    <dbReference type="NCBI Taxonomy" id="2828524"/>
    <lineage>
        <taxon>Eukaryota</taxon>
        <taxon>Fungi</taxon>
        <taxon>Dikarya</taxon>
        <taxon>Basidiomycota</taxon>
        <taxon>Agaricomycotina</taxon>
        <taxon>Agaricomycetes</taxon>
        <taxon>Agaricomycetidae</taxon>
        <taxon>Agaricales</taxon>
        <taxon>Agaricineae</taxon>
        <taxon>Psathyrellaceae</taxon>
        <taxon>Candolleomyces</taxon>
    </lineage>
</organism>
<feature type="transmembrane region" description="Helical" evidence="1">
    <location>
        <begin position="525"/>
        <end position="548"/>
    </location>
</feature>
<evidence type="ECO:0000256" key="1">
    <source>
        <dbReference type="SAM" id="Phobius"/>
    </source>
</evidence>
<gene>
    <name evidence="3" type="ORF">H1R20_g11319</name>
</gene>
<feature type="chain" id="PRO_5040736424" description="Transmembrane protein" evidence="2">
    <location>
        <begin position="24"/>
        <end position="559"/>
    </location>
</feature>
<feature type="signal peptide" evidence="2">
    <location>
        <begin position="1"/>
        <end position="23"/>
    </location>
</feature>
<keyword evidence="1" id="KW-0472">Membrane</keyword>
<evidence type="ECO:0000256" key="2">
    <source>
        <dbReference type="SAM" id="SignalP"/>
    </source>
</evidence>
<dbReference type="AlphaFoldDB" id="A0A9W8J1M7"/>
<feature type="transmembrane region" description="Helical" evidence="1">
    <location>
        <begin position="236"/>
        <end position="254"/>
    </location>
</feature>
<protein>
    <recommendedName>
        <fullName evidence="5">Transmembrane protein</fullName>
    </recommendedName>
</protein>
<reference evidence="3" key="1">
    <citation type="submission" date="2022-06" db="EMBL/GenBank/DDBJ databases">
        <title>Genome Sequence of Candolleomyces eurysporus.</title>
        <authorList>
            <person name="Buettner E."/>
        </authorList>
    </citation>
    <scope>NUCLEOTIDE SEQUENCE</scope>
    <source>
        <strain evidence="3">VTCC 930004</strain>
    </source>
</reference>
<keyword evidence="1" id="KW-1133">Transmembrane helix</keyword>
<evidence type="ECO:0000313" key="3">
    <source>
        <dbReference type="EMBL" id="KAJ2925774.1"/>
    </source>
</evidence>
<comment type="caution">
    <text evidence="3">The sequence shown here is derived from an EMBL/GenBank/DDBJ whole genome shotgun (WGS) entry which is preliminary data.</text>
</comment>
<keyword evidence="4" id="KW-1185">Reference proteome</keyword>
<feature type="transmembrane region" description="Helical" evidence="1">
    <location>
        <begin position="201"/>
        <end position="221"/>
    </location>
</feature>
<feature type="non-terminal residue" evidence="3">
    <location>
        <position position="559"/>
    </location>
</feature>
<evidence type="ECO:0008006" key="5">
    <source>
        <dbReference type="Google" id="ProtNLM"/>
    </source>
</evidence>
<name>A0A9W8J1M7_9AGAR</name>
<dbReference type="OrthoDB" id="5392263at2759"/>
<keyword evidence="1" id="KW-0812">Transmembrane</keyword>
<dbReference type="EMBL" id="JANBPK010001118">
    <property type="protein sequence ID" value="KAJ2925774.1"/>
    <property type="molecule type" value="Genomic_DNA"/>
</dbReference>
<feature type="transmembrane region" description="Helical" evidence="1">
    <location>
        <begin position="417"/>
        <end position="442"/>
    </location>
</feature>
<evidence type="ECO:0000313" key="4">
    <source>
        <dbReference type="Proteomes" id="UP001140091"/>
    </source>
</evidence>
<keyword evidence="2" id="KW-0732">Signal</keyword>
<dbReference type="Proteomes" id="UP001140091">
    <property type="component" value="Unassembled WGS sequence"/>
</dbReference>